<evidence type="ECO:0000313" key="2">
    <source>
        <dbReference type="Proteomes" id="UP000007266"/>
    </source>
</evidence>
<dbReference type="AlphaFoldDB" id="D6X2V1"/>
<organism evidence="1 2">
    <name type="scientific">Tribolium castaneum</name>
    <name type="common">Red flour beetle</name>
    <dbReference type="NCBI Taxonomy" id="7070"/>
    <lineage>
        <taxon>Eukaryota</taxon>
        <taxon>Metazoa</taxon>
        <taxon>Ecdysozoa</taxon>
        <taxon>Arthropoda</taxon>
        <taxon>Hexapoda</taxon>
        <taxon>Insecta</taxon>
        <taxon>Pterygota</taxon>
        <taxon>Neoptera</taxon>
        <taxon>Endopterygota</taxon>
        <taxon>Coleoptera</taxon>
        <taxon>Polyphaga</taxon>
        <taxon>Cucujiformia</taxon>
        <taxon>Tenebrionidae</taxon>
        <taxon>Tenebrionidae incertae sedis</taxon>
        <taxon>Tribolium</taxon>
    </lineage>
</organism>
<name>D6X2V1_TRICA</name>
<reference evidence="1 2" key="2">
    <citation type="journal article" date="2010" name="Nucleic Acids Res.">
        <title>BeetleBase in 2010: revisions to provide comprehensive genomic information for Tribolium castaneum.</title>
        <authorList>
            <person name="Kim H.S."/>
            <person name="Murphy T."/>
            <person name="Xia J."/>
            <person name="Caragea D."/>
            <person name="Park Y."/>
            <person name="Beeman R.W."/>
            <person name="Lorenzen M.D."/>
            <person name="Butcher S."/>
            <person name="Manak J.R."/>
            <person name="Brown S.J."/>
        </authorList>
    </citation>
    <scope>GENOME REANNOTATION</scope>
    <source>
        <strain evidence="1 2">Georgia GA2</strain>
    </source>
</reference>
<reference evidence="1 2" key="1">
    <citation type="journal article" date="2008" name="Nature">
        <title>The genome of the model beetle and pest Tribolium castaneum.</title>
        <authorList>
            <consortium name="Tribolium Genome Sequencing Consortium"/>
            <person name="Richards S."/>
            <person name="Gibbs R.A."/>
            <person name="Weinstock G.M."/>
            <person name="Brown S.J."/>
            <person name="Denell R."/>
            <person name="Beeman R.W."/>
            <person name="Gibbs R."/>
            <person name="Beeman R.W."/>
            <person name="Brown S.J."/>
            <person name="Bucher G."/>
            <person name="Friedrich M."/>
            <person name="Grimmelikhuijzen C.J."/>
            <person name="Klingler M."/>
            <person name="Lorenzen M."/>
            <person name="Richards S."/>
            <person name="Roth S."/>
            <person name="Schroder R."/>
            <person name="Tautz D."/>
            <person name="Zdobnov E.M."/>
            <person name="Muzny D."/>
            <person name="Gibbs R.A."/>
            <person name="Weinstock G.M."/>
            <person name="Attaway T."/>
            <person name="Bell S."/>
            <person name="Buhay C.J."/>
            <person name="Chandrabose M.N."/>
            <person name="Chavez D."/>
            <person name="Clerk-Blankenburg K.P."/>
            <person name="Cree A."/>
            <person name="Dao M."/>
            <person name="Davis C."/>
            <person name="Chacko J."/>
            <person name="Dinh H."/>
            <person name="Dugan-Rocha S."/>
            <person name="Fowler G."/>
            <person name="Garner T.T."/>
            <person name="Garnes J."/>
            <person name="Gnirke A."/>
            <person name="Hawes A."/>
            <person name="Hernandez J."/>
            <person name="Hines S."/>
            <person name="Holder M."/>
            <person name="Hume J."/>
            <person name="Jhangiani S.N."/>
            <person name="Joshi V."/>
            <person name="Khan Z.M."/>
            <person name="Jackson L."/>
            <person name="Kovar C."/>
            <person name="Kowis A."/>
            <person name="Lee S."/>
            <person name="Lewis L.R."/>
            <person name="Margolis J."/>
            <person name="Morgan M."/>
            <person name="Nazareth L.V."/>
            <person name="Nguyen N."/>
            <person name="Okwuonu G."/>
            <person name="Parker D."/>
            <person name="Richards S."/>
            <person name="Ruiz S.J."/>
            <person name="Santibanez J."/>
            <person name="Savard J."/>
            <person name="Scherer S.E."/>
            <person name="Schneider B."/>
            <person name="Sodergren E."/>
            <person name="Tautz D."/>
            <person name="Vattahil S."/>
            <person name="Villasana D."/>
            <person name="White C.S."/>
            <person name="Wright R."/>
            <person name="Park Y."/>
            <person name="Beeman R.W."/>
            <person name="Lord J."/>
            <person name="Oppert B."/>
            <person name="Lorenzen M."/>
            <person name="Brown S."/>
            <person name="Wang L."/>
            <person name="Savard J."/>
            <person name="Tautz D."/>
            <person name="Richards S."/>
            <person name="Weinstock G."/>
            <person name="Gibbs R.A."/>
            <person name="Liu Y."/>
            <person name="Worley K."/>
            <person name="Weinstock G."/>
            <person name="Elsik C.G."/>
            <person name="Reese J.T."/>
            <person name="Elhaik E."/>
            <person name="Landan G."/>
            <person name="Graur D."/>
            <person name="Arensburger P."/>
            <person name="Atkinson P."/>
            <person name="Beeman R.W."/>
            <person name="Beidler J."/>
            <person name="Brown S.J."/>
            <person name="Demuth J.P."/>
            <person name="Drury D.W."/>
            <person name="Du Y.Z."/>
            <person name="Fujiwara H."/>
            <person name="Lorenzen M."/>
            <person name="Maselli V."/>
            <person name="Osanai M."/>
            <person name="Park Y."/>
            <person name="Robertson H.M."/>
            <person name="Tu Z."/>
            <person name="Wang J.J."/>
            <person name="Wang S."/>
            <person name="Richards S."/>
            <person name="Song H."/>
            <person name="Zhang L."/>
            <person name="Sodergren E."/>
            <person name="Werner D."/>
            <person name="Stanke M."/>
            <person name="Morgenstern B."/>
            <person name="Solovyev V."/>
            <person name="Kosarev P."/>
            <person name="Brown G."/>
            <person name="Chen H.C."/>
            <person name="Ermolaeva O."/>
            <person name="Hlavina W."/>
            <person name="Kapustin Y."/>
            <person name="Kiryutin B."/>
            <person name="Kitts P."/>
            <person name="Maglott D."/>
            <person name="Pruitt K."/>
            <person name="Sapojnikov V."/>
            <person name="Souvorov A."/>
            <person name="Mackey A.J."/>
            <person name="Waterhouse R.M."/>
            <person name="Wyder S."/>
            <person name="Zdobnov E.M."/>
            <person name="Zdobnov E.M."/>
            <person name="Wyder S."/>
            <person name="Kriventseva E.V."/>
            <person name="Kadowaki T."/>
            <person name="Bork P."/>
            <person name="Aranda M."/>
            <person name="Bao R."/>
            <person name="Beermann A."/>
            <person name="Berns N."/>
            <person name="Bolognesi R."/>
            <person name="Bonneton F."/>
            <person name="Bopp D."/>
            <person name="Brown S.J."/>
            <person name="Bucher G."/>
            <person name="Butts T."/>
            <person name="Chaumot A."/>
            <person name="Denell R.E."/>
            <person name="Ferrier D.E."/>
            <person name="Friedrich M."/>
            <person name="Gordon C.M."/>
            <person name="Jindra M."/>
            <person name="Klingler M."/>
            <person name="Lan Q."/>
            <person name="Lattorff H.M."/>
            <person name="Laudet V."/>
            <person name="von Levetsow C."/>
            <person name="Liu Z."/>
            <person name="Lutz R."/>
            <person name="Lynch J.A."/>
            <person name="da Fonseca R.N."/>
            <person name="Posnien N."/>
            <person name="Reuter R."/>
            <person name="Roth S."/>
            <person name="Savard J."/>
            <person name="Schinko J.B."/>
            <person name="Schmitt C."/>
            <person name="Schoppmeier M."/>
            <person name="Schroder R."/>
            <person name="Shippy T.D."/>
            <person name="Simonnet F."/>
            <person name="Marques-Souza H."/>
            <person name="Tautz D."/>
            <person name="Tomoyasu Y."/>
            <person name="Trauner J."/>
            <person name="Van der Zee M."/>
            <person name="Vervoort M."/>
            <person name="Wittkopp N."/>
            <person name="Wimmer E.A."/>
            <person name="Yang X."/>
            <person name="Jones A.K."/>
            <person name="Sattelle D.B."/>
            <person name="Ebert P.R."/>
            <person name="Nelson D."/>
            <person name="Scott J.G."/>
            <person name="Beeman R.W."/>
            <person name="Muthukrishnan S."/>
            <person name="Kramer K.J."/>
            <person name="Arakane Y."/>
            <person name="Beeman R.W."/>
            <person name="Zhu Q."/>
            <person name="Hogenkamp D."/>
            <person name="Dixit R."/>
            <person name="Oppert B."/>
            <person name="Jiang H."/>
            <person name="Zou Z."/>
            <person name="Marshall J."/>
            <person name="Elpidina E."/>
            <person name="Vinokurov K."/>
            <person name="Oppert C."/>
            <person name="Zou Z."/>
            <person name="Evans J."/>
            <person name="Lu Z."/>
            <person name="Zhao P."/>
            <person name="Sumathipala N."/>
            <person name="Altincicek B."/>
            <person name="Vilcinskas A."/>
            <person name="Williams M."/>
            <person name="Hultmark D."/>
            <person name="Hetru C."/>
            <person name="Jiang H."/>
            <person name="Grimmelikhuijzen C.J."/>
            <person name="Hauser F."/>
            <person name="Cazzamali G."/>
            <person name="Williamson M."/>
            <person name="Park Y."/>
            <person name="Li B."/>
            <person name="Tanaka Y."/>
            <person name="Predel R."/>
            <person name="Neupert S."/>
            <person name="Schachtner J."/>
            <person name="Verleyen P."/>
            <person name="Raible F."/>
            <person name="Bork P."/>
            <person name="Friedrich M."/>
            <person name="Walden K.K."/>
            <person name="Robertson H.M."/>
            <person name="Angeli S."/>
            <person name="Foret S."/>
            <person name="Bucher G."/>
            <person name="Schuetz S."/>
            <person name="Maleszka R."/>
            <person name="Wimmer E.A."/>
            <person name="Beeman R.W."/>
            <person name="Lorenzen M."/>
            <person name="Tomoyasu Y."/>
            <person name="Miller S.C."/>
            <person name="Grossmann D."/>
            <person name="Bucher G."/>
        </authorList>
    </citation>
    <scope>NUCLEOTIDE SEQUENCE [LARGE SCALE GENOMIC DNA]</scope>
    <source>
        <strain evidence="1 2">Georgia GA2</strain>
    </source>
</reference>
<proteinExistence type="predicted"/>
<sequence length="58" mass="7084">MPKNKFRTRVVTRTEPESCVMRHSMQIFQLQRTIVGLHHHVLRTGRLWNMKEQAWRRA</sequence>
<gene>
    <name evidence="1" type="primary">GLEAN_16275</name>
    <name evidence="1" type="ORF">TcasGA2_TC016275</name>
</gene>
<dbReference type="InParanoid" id="D6X2V1"/>
<keyword evidence="2" id="KW-1185">Reference proteome</keyword>
<dbReference type="Proteomes" id="UP000007266">
    <property type="component" value="Linkage group 9"/>
</dbReference>
<dbReference type="EMBL" id="KQ971372">
    <property type="protein sequence ID" value="EFA10638.1"/>
    <property type="molecule type" value="Genomic_DNA"/>
</dbReference>
<evidence type="ECO:0000313" key="1">
    <source>
        <dbReference type="EMBL" id="EFA10638.1"/>
    </source>
</evidence>
<dbReference type="HOGENOM" id="CLU_2981675_0_0_1"/>
<protein>
    <submittedName>
        <fullName evidence="1">Uncharacterized protein</fullName>
    </submittedName>
</protein>
<accession>D6X2V1</accession>